<dbReference type="AlphaFoldDB" id="A0A6G1J7B8"/>
<evidence type="ECO:0000313" key="3">
    <source>
        <dbReference type="Proteomes" id="UP000799291"/>
    </source>
</evidence>
<proteinExistence type="predicted"/>
<dbReference type="EMBL" id="MU005577">
    <property type="protein sequence ID" value="KAF2686111.1"/>
    <property type="molecule type" value="Genomic_DNA"/>
</dbReference>
<name>A0A6G1J7B8_9PLEO</name>
<protein>
    <submittedName>
        <fullName evidence="2">Uncharacterized protein</fullName>
    </submittedName>
</protein>
<feature type="region of interest" description="Disordered" evidence="1">
    <location>
        <begin position="96"/>
        <end position="123"/>
    </location>
</feature>
<feature type="region of interest" description="Disordered" evidence="1">
    <location>
        <begin position="229"/>
        <end position="257"/>
    </location>
</feature>
<reference evidence="2" key="1">
    <citation type="journal article" date="2020" name="Stud. Mycol.">
        <title>101 Dothideomycetes genomes: a test case for predicting lifestyles and emergence of pathogens.</title>
        <authorList>
            <person name="Haridas S."/>
            <person name="Albert R."/>
            <person name="Binder M."/>
            <person name="Bloem J."/>
            <person name="Labutti K."/>
            <person name="Salamov A."/>
            <person name="Andreopoulos B."/>
            <person name="Baker S."/>
            <person name="Barry K."/>
            <person name="Bills G."/>
            <person name="Bluhm B."/>
            <person name="Cannon C."/>
            <person name="Castanera R."/>
            <person name="Culley D."/>
            <person name="Daum C."/>
            <person name="Ezra D."/>
            <person name="Gonzalez J."/>
            <person name="Henrissat B."/>
            <person name="Kuo A."/>
            <person name="Liang C."/>
            <person name="Lipzen A."/>
            <person name="Lutzoni F."/>
            <person name="Magnuson J."/>
            <person name="Mondo S."/>
            <person name="Nolan M."/>
            <person name="Ohm R."/>
            <person name="Pangilinan J."/>
            <person name="Park H.-J."/>
            <person name="Ramirez L."/>
            <person name="Alfaro M."/>
            <person name="Sun H."/>
            <person name="Tritt A."/>
            <person name="Yoshinaga Y."/>
            <person name="Zwiers L.-H."/>
            <person name="Turgeon B."/>
            <person name="Goodwin S."/>
            <person name="Spatafora J."/>
            <person name="Crous P."/>
            <person name="Grigoriev I."/>
        </authorList>
    </citation>
    <scope>NUCLEOTIDE SEQUENCE</scope>
    <source>
        <strain evidence="2">CBS 122367</strain>
    </source>
</reference>
<evidence type="ECO:0000256" key="1">
    <source>
        <dbReference type="SAM" id="MobiDB-lite"/>
    </source>
</evidence>
<accession>A0A6G1J7B8</accession>
<evidence type="ECO:0000313" key="2">
    <source>
        <dbReference type="EMBL" id="KAF2686111.1"/>
    </source>
</evidence>
<feature type="compositionally biased region" description="Basic and acidic residues" evidence="1">
    <location>
        <begin position="105"/>
        <end position="123"/>
    </location>
</feature>
<gene>
    <name evidence="2" type="ORF">K458DRAFT_471526</name>
</gene>
<organism evidence="2 3">
    <name type="scientific">Lentithecium fluviatile CBS 122367</name>
    <dbReference type="NCBI Taxonomy" id="1168545"/>
    <lineage>
        <taxon>Eukaryota</taxon>
        <taxon>Fungi</taxon>
        <taxon>Dikarya</taxon>
        <taxon>Ascomycota</taxon>
        <taxon>Pezizomycotina</taxon>
        <taxon>Dothideomycetes</taxon>
        <taxon>Pleosporomycetidae</taxon>
        <taxon>Pleosporales</taxon>
        <taxon>Massarineae</taxon>
        <taxon>Lentitheciaceae</taxon>
        <taxon>Lentithecium</taxon>
    </lineage>
</organism>
<keyword evidence="3" id="KW-1185">Reference proteome</keyword>
<dbReference type="Proteomes" id="UP000799291">
    <property type="component" value="Unassembled WGS sequence"/>
</dbReference>
<feature type="region of interest" description="Disordered" evidence="1">
    <location>
        <begin position="45"/>
        <end position="74"/>
    </location>
</feature>
<sequence>MATTVSPHPPANKATSVQTPSNFENVLYFRSQFIPPLPFRQSAARVPTLLRPRPNRPESSLGSGPRRWGEKPRESSAYRLLVSRAVTQRLCAVDLDTPELPGAGGKEEQGGGRRHGEDGEEEAWIRQDRLSSRANVKRVLGEMGVGWATFTLDVDTATTKQHLLHPHTYTPPTPTPHPHPHPPKTPHSNSNSTELENGCPWHPAWTLNTHLIFNTHDYARIEEQLGSAQEKGNLQAEEGGNARSMETADGTLERQARKSMEMRRIRLLRGVRQESVSANRG</sequence>
<feature type="region of interest" description="Disordered" evidence="1">
    <location>
        <begin position="164"/>
        <end position="196"/>
    </location>
</feature>